<comment type="caution">
    <text evidence="1">The sequence shown here is derived from an EMBL/GenBank/DDBJ whole genome shotgun (WGS) entry which is preliminary data.</text>
</comment>
<accession>A0AAP8SYG3</accession>
<reference evidence="2" key="1">
    <citation type="submission" date="2016-07" db="EMBL/GenBank/DDBJ databases">
        <title>Nontailed viruses are major unrecognized killers of bacteria in the ocean.</title>
        <authorList>
            <person name="Kauffman K."/>
            <person name="Hussain F."/>
            <person name="Yang J."/>
            <person name="Arevalo P."/>
            <person name="Brown J."/>
            <person name="Cutler M."/>
            <person name="Kelly L."/>
            <person name="Polz M.F."/>
        </authorList>
    </citation>
    <scope>NUCLEOTIDE SEQUENCE [LARGE SCALE GENOMIC DNA]</scope>
    <source>
        <strain evidence="2">10N.222.49.A5</strain>
    </source>
</reference>
<evidence type="ECO:0000313" key="2">
    <source>
        <dbReference type="Proteomes" id="UP000235611"/>
    </source>
</evidence>
<evidence type="ECO:0000313" key="1">
    <source>
        <dbReference type="EMBL" id="PMP14059.1"/>
    </source>
</evidence>
<gene>
    <name evidence="1" type="ORF">BCS93_04530</name>
</gene>
<dbReference type="EMBL" id="MDBO01000036">
    <property type="protein sequence ID" value="PMP14059.1"/>
    <property type="molecule type" value="Genomic_DNA"/>
</dbReference>
<organism evidence="1 2">
    <name type="scientific">Vibrio breoganii</name>
    <dbReference type="NCBI Taxonomy" id="553239"/>
    <lineage>
        <taxon>Bacteria</taxon>
        <taxon>Pseudomonadati</taxon>
        <taxon>Pseudomonadota</taxon>
        <taxon>Gammaproteobacteria</taxon>
        <taxon>Vibrionales</taxon>
        <taxon>Vibrionaceae</taxon>
        <taxon>Vibrio</taxon>
    </lineage>
</organism>
<dbReference type="RefSeq" id="WP_102460291.1">
    <property type="nucleotide sequence ID" value="NZ_MCXI02000004.1"/>
</dbReference>
<proteinExistence type="predicted"/>
<name>A0AAP8SYG3_9VIBR</name>
<dbReference type="AlphaFoldDB" id="A0AAP8SYG3"/>
<sequence length="102" mass="12058">MAIEEKEMSLEEWLELVNNLPTRRNAPDSNELPILTEEEKSLLKDQLGPELVICAWKCSRHGHIGTYPMGVSKQRIQDWHRSRVRICLYQVSMLYCENTRDW</sequence>
<protein>
    <submittedName>
        <fullName evidence="1">Uncharacterized protein</fullName>
    </submittedName>
</protein>
<dbReference type="Proteomes" id="UP000235611">
    <property type="component" value="Unassembled WGS sequence"/>
</dbReference>